<organism evidence="2 4">
    <name type="scientific">Vibrio tasmaniensis</name>
    <dbReference type="NCBI Taxonomy" id="212663"/>
    <lineage>
        <taxon>Bacteria</taxon>
        <taxon>Pseudomonadati</taxon>
        <taxon>Pseudomonadota</taxon>
        <taxon>Gammaproteobacteria</taxon>
        <taxon>Vibrionales</taxon>
        <taxon>Vibrionaceae</taxon>
        <taxon>Vibrio</taxon>
    </lineage>
</organism>
<dbReference type="InterPro" id="IPR036010">
    <property type="entry name" value="2Fe-2S_ferredoxin-like_sf"/>
</dbReference>
<dbReference type="RefSeq" id="WP_057620393.1">
    <property type="nucleotide sequence ID" value="NZ_MDBG01000003.1"/>
</dbReference>
<dbReference type="PROSITE" id="PS00197">
    <property type="entry name" value="2FE2S_FER_1"/>
    <property type="match status" value="1"/>
</dbReference>
<sequence>MSTLWFLAAIGVPCIWGIYVADMTSNLLALKVEPSDIATEHFSLMSQTPLAQETQIKVHLDNEVLCDKANGEKSILELAEDAGAYINSVCRNGLCGACVVRVEGNTRGGCTDVLETHSIEKGIRLACCTYPIDDCSVFSDTSLS</sequence>
<reference evidence="4" key="1">
    <citation type="submission" date="2016-07" db="EMBL/GenBank/DDBJ databases">
        <title>Nontailed viruses are major unrecognized killers of bacteria in the ocean.</title>
        <authorList>
            <person name="Kauffman K."/>
            <person name="Hussain F."/>
            <person name="Yang J."/>
            <person name="Arevalo P."/>
            <person name="Brown J."/>
            <person name="Cutler M."/>
            <person name="Kelly L."/>
            <person name="Polz M.F."/>
        </authorList>
    </citation>
    <scope>NUCLEOTIDE SEQUENCE [LARGE SCALE GENOMIC DNA]</scope>
    <source>
        <strain evidence="4">10N.222.48.A2</strain>
    </source>
</reference>
<evidence type="ECO:0000313" key="2">
    <source>
        <dbReference type="EMBL" id="PMP11788.1"/>
    </source>
</evidence>
<dbReference type="InterPro" id="IPR006058">
    <property type="entry name" value="2Fe2S_fd_BS"/>
</dbReference>
<dbReference type="Gene3D" id="3.10.20.30">
    <property type="match status" value="1"/>
</dbReference>
<dbReference type="SUPFAM" id="SSF54292">
    <property type="entry name" value="2Fe-2S ferredoxin-like"/>
    <property type="match status" value="1"/>
</dbReference>
<reference evidence="2" key="3">
    <citation type="journal article" date="2018" name="Nature">
        <title>A major lineage of non-tailed dsDNA viruses as unrecognized killers of marine bacteria.</title>
        <authorList>
            <person name="Kauffman K.M."/>
            <person name="Hussain F.A."/>
            <person name="Yang J."/>
            <person name="Arevalo P."/>
            <person name="Brown J.M."/>
            <person name="Chang W.K."/>
            <person name="VanInsberghe D."/>
            <person name="Elsherbini J."/>
            <person name="Sharma R.S."/>
            <person name="Cutler M.B."/>
            <person name="Kelly L."/>
            <person name="Polz M.F."/>
        </authorList>
    </citation>
    <scope>NUCLEOTIDE SEQUENCE</scope>
    <source>
        <strain evidence="2">10N.222.48.A2</strain>
    </source>
</reference>
<reference evidence="3 5" key="4">
    <citation type="submission" date="2019-04" db="EMBL/GenBank/DDBJ databases">
        <title>A reverse ecology approach based on a biological definition of microbial populations.</title>
        <authorList>
            <person name="Arevalo P."/>
            <person name="Vaninsberghe D."/>
            <person name="Elsherbini J."/>
            <person name="Gore J."/>
            <person name="Polz M."/>
        </authorList>
    </citation>
    <scope>NUCLEOTIDE SEQUENCE [LARGE SCALE GENOMIC DNA]</scope>
    <source>
        <strain evidence="3 5">10N.222.45.A8</strain>
    </source>
</reference>
<dbReference type="Pfam" id="PF00111">
    <property type="entry name" value="Fer2"/>
    <property type="match status" value="1"/>
</dbReference>
<name>A0A2N7NFB0_9VIBR</name>
<dbReference type="Proteomes" id="UP000308018">
    <property type="component" value="Unassembled WGS sequence"/>
</dbReference>
<dbReference type="PROSITE" id="PS51085">
    <property type="entry name" value="2FE2S_FER_2"/>
    <property type="match status" value="1"/>
</dbReference>
<feature type="domain" description="2Fe-2S ferredoxin-type" evidence="1">
    <location>
        <begin position="54"/>
        <end position="144"/>
    </location>
</feature>
<gene>
    <name evidence="2" type="ORF">BCS92_02110</name>
    <name evidence="3" type="ORF">FC057_23035</name>
</gene>
<evidence type="ECO:0000313" key="5">
    <source>
        <dbReference type="Proteomes" id="UP000308018"/>
    </source>
</evidence>
<dbReference type="EMBL" id="MDBP01000058">
    <property type="protein sequence ID" value="PMP11788.1"/>
    <property type="molecule type" value="Genomic_DNA"/>
</dbReference>
<dbReference type="CDD" id="cd00207">
    <property type="entry name" value="fer2"/>
    <property type="match status" value="1"/>
</dbReference>
<comment type="caution">
    <text evidence="2">The sequence shown here is derived from an EMBL/GenBank/DDBJ whole genome shotgun (WGS) entry which is preliminary data.</text>
</comment>
<evidence type="ECO:0000259" key="1">
    <source>
        <dbReference type="PROSITE" id="PS51085"/>
    </source>
</evidence>
<protein>
    <submittedName>
        <fullName evidence="3">2Fe-2S iron-sulfur cluster binding domain-containing protein</fullName>
    </submittedName>
</protein>
<dbReference type="EMBL" id="SYVV01000053">
    <property type="protein sequence ID" value="TKG27538.1"/>
    <property type="molecule type" value="Genomic_DNA"/>
</dbReference>
<reference evidence="2" key="2">
    <citation type="submission" date="2016-07" db="EMBL/GenBank/DDBJ databases">
        <authorList>
            <person name="Wan K."/>
            <person name="Booth B."/>
            <person name="Spirohn K."/>
            <person name="Hao T."/>
            <person name="Hu Y."/>
            <person name="Calderwood M."/>
            <person name="Hill D."/>
            <person name="Mohr S."/>
            <person name="Vidal M."/>
            <person name="Celniker S."/>
            <person name="Perrimon N."/>
        </authorList>
    </citation>
    <scope>NUCLEOTIDE SEQUENCE</scope>
    <source>
        <strain evidence="2">10N.222.48.A2</strain>
    </source>
</reference>
<dbReference type="AlphaFoldDB" id="A0A2N7NFB0"/>
<evidence type="ECO:0000313" key="3">
    <source>
        <dbReference type="EMBL" id="TKG27538.1"/>
    </source>
</evidence>
<dbReference type="InterPro" id="IPR001041">
    <property type="entry name" value="2Fe-2S_ferredoxin-type"/>
</dbReference>
<proteinExistence type="predicted"/>
<dbReference type="GO" id="GO:0051537">
    <property type="term" value="F:2 iron, 2 sulfur cluster binding"/>
    <property type="evidence" value="ECO:0007669"/>
    <property type="project" value="InterPro"/>
</dbReference>
<accession>A0A2N7NFB0</accession>
<dbReference type="InterPro" id="IPR012675">
    <property type="entry name" value="Beta-grasp_dom_sf"/>
</dbReference>
<dbReference type="GeneID" id="93901887"/>
<evidence type="ECO:0000313" key="4">
    <source>
        <dbReference type="Proteomes" id="UP000235579"/>
    </source>
</evidence>
<dbReference type="Proteomes" id="UP000235579">
    <property type="component" value="Unassembled WGS sequence"/>
</dbReference>